<dbReference type="EMBL" id="JAULRT010000027">
    <property type="protein sequence ID" value="MDO3380663.1"/>
    <property type="molecule type" value="Genomic_DNA"/>
</dbReference>
<gene>
    <name evidence="4" type="primary">tsaA</name>
    <name evidence="4" type="ORF">QWI16_00675</name>
</gene>
<dbReference type="Proteomes" id="UP001168380">
    <property type="component" value="Unassembled WGS sequence"/>
</dbReference>
<organism evidence="4 5">
    <name type="scientific">Gilvimarinus algae</name>
    <dbReference type="NCBI Taxonomy" id="3058037"/>
    <lineage>
        <taxon>Bacteria</taxon>
        <taxon>Pseudomonadati</taxon>
        <taxon>Pseudomonadota</taxon>
        <taxon>Gammaproteobacteria</taxon>
        <taxon>Cellvibrionales</taxon>
        <taxon>Cellvibrionaceae</taxon>
        <taxon>Gilvimarinus</taxon>
    </lineage>
</organism>
<keyword evidence="5" id="KW-1185">Reference proteome</keyword>
<dbReference type="PANTHER" id="PTHR12818">
    <property type="entry name" value="TRNA (ADENINE(37)-N6)-METHYLTRANSFERASE"/>
    <property type="match status" value="1"/>
</dbReference>
<dbReference type="PROSITE" id="PS01318">
    <property type="entry name" value="TSAA_1"/>
    <property type="match status" value="1"/>
</dbReference>
<proteinExistence type="inferred from homology"/>
<dbReference type="InterPro" id="IPR041369">
    <property type="entry name" value="TrmO_C"/>
</dbReference>
<dbReference type="InterPro" id="IPR040372">
    <property type="entry name" value="YaeB-like"/>
</dbReference>
<dbReference type="Gene3D" id="3.30.2310.10">
    <property type="entry name" value="YaeB-like"/>
    <property type="match status" value="1"/>
</dbReference>
<feature type="domain" description="TsaA-like" evidence="3">
    <location>
        <begin position="5"/>
        <end position="146"/>
    </location>
</feature>
<dbReference type="InterPro" id="IPR023370">
    <property type="entry name" value="TrmO-like_N"/>
</dbReference>
<dbReference type="Gene3D" id="2.40.30.70">
    <property type="entry name" value="YaeB-like"/>
    <property type="match status" value="1"/>
</dbReference>
<dbReference type="SUPFAM" id="SSF118196">
    <property type="entry name" value="YaeB-like"/>
    <property type="match status" value="1"/>
</dbReference>
<dbReference type="RefSeq" id="WP_302710786.1">
    <property type="nucleotide sequence ID" value="NZ_JAULRT010000027.1"/>
</dbReference>
<evidence type="ECO:0000256" key="1">
    <source>
        <dbReference type="ARBA" id="ARBA00022691"/>
    </source>
</evidence>
<dbReference type="CDD" id="cd09281">
    <property type="entry name" value="UPF0066"/>
    <property type="match status" value="1"/>
</dbReference>
<evidence type="ECO:0000313" key="5">
    <source>
        <dbReference type="Proteomes" id="UP001168380"/>
    </source>
</evidence>
<dbReference type="PANTHER" id="PTHR12818:SF0">
    <property type="entry name" value="TRNA (ADENINE(37)-N6)-METHYLTRANSFERASE"/>
    <property type="match status" value="1"/>
</dbReference>
<comment type="caution">
    <text evidence="4">The sequence shown here is derived from an EMBL/GenBank/DDBJ whole genome shotgun (WGS) entry which is preliminary data.</text>
</comment>
<keyword evidence="1" id="KW-0949">S-adenosyl-L-methionine</keyword>
<sequence length="238" mass="26532">MQYTLNAIAIVRSCFTDKFGIPRQSGLAPAAQAVIELLPPYDHPDAFTGLEQCSHLWVEFVFHRFAPGEFRPRVRPPRLGGNRSLGVFATRSPNRPNRLGLSVVKLDRIEQTQGGTRLHISGHDLLDGTPVLDIKPYVPYADAVANASNQIAPEPPPRLAVTFGDKASAQCERESARLGQPLRPLIEQLLAQDPRPQYQTPDPERRYAMTLFDVDVAWHYQRDETGHRIEVVAVEPAA</sequence>
<dbReference type="NCBIfam" id="TIGR00104">
    <property type="entry name" value="tRNA_TsaA"/>
    <property type="match status" value="1"/>
</dbReference>
<evidence type="ECO:0000313" key="4">
    <source>
        <dbReference type="EMBL" id="MDO3380663.1"/>
    </source>
</evidence>
<accession>A0ABT8TBB5</accession>
<dbReference type="InterPro" id="IPR036413">
    <property type="entry name" value="YaeB-like_sf"/>
</dbReference>
<reference evidence="4" key="1">
    <citation type="submission" date="2023-07" db="EMBL/GenBank/DDBJ databases">
        <title>Gilvimarinus algae sp. nov., isolated from the surface of Kelp.</title>
        <authorList>
            <person name="Sun Y.Y."/>
            <person name="Gong Y."/>
            <person name="Du Z.J."/>
        </authorList>
    </citation>
    <scope>NUCLEOTIDE SEQUENCE</scope>
    <source>
        <strain evidence="4">SDUM040014</strain>
    </source>
</reference>
<evidence type="ECO:0000259" key="3">
    <source>
        <dbReference type="PROSITE" id="PS51668"/>
    </source>
</evidence>
<dbReference type="Pfam" id="PF01980">
    <property type="entry name" value="TrmO_N"/>
    <property type="match status" value="1"/>
</dbReference>
<evidence type="ECO:0000256" key="2">
    <source>
        <dbReference type="ARBA" id="ARBA00033753"/>
    </source>
</evidence>
<name>A0ABT8TBB5_9GAMM</name>
<comment type="similarity">
    <text evidence="2">Belongs to the tRNA methyltransferase O family.</text>
</comment>
<dbReference type="InterPro" id="IPR023368">
    <property type="entry name" value="UPF0066_cons_site"/>
</dbReference>
<dbReference type="PROSITE" id="PS51668">
    <property type="entry name" value="TSAA_2"/>
    <property type="match status" value="1"/>
</dbReference>
<dbReference type="InterPro" id="IPR036414">
    <property type="entry name" value="YaeB_N_sf"/>
</dbReference>
<protein>
    <submittedName>
        <fullName evidence="4">tRNA (N6-threonylcarbamoyladenosine(37)-N6)-methyltransferase TrmO</fullName>
    </submittedName>
</protein>
<dbReference type="Pfam" id="PF18389">
    <property type="entry name" value="TrmO_C"/>
    <property type="match status" value="1"/>
</dbReference>